<keyword evidence="5" id="KW-0547">Nucleotide-binding</keyword>
<evidence type="ECO:0000256" key="4">
    <source>
        <dbReference type="ARBA" id="ARBA00022737"/>
    </source>
</evidence>
<keyword evidence="10" id="KW-0325">Glycoprotein</keyword>
<dbReference type="GO" id="GO:0012505">
    <property type="term" value="C:endomembrane system"/>
    <property type="evidence" value="ECO:0007669"/>
    <property type="project" value="UniProtKB-SubCell"/>
</dbReference>
<evidence type="ECO:0000256" key="6">
    <source>
        <dbReference type="ARBA" id="ARBA00022840"/>
    </source>
</evidence>
<keyword evidence="2" id="KW-0812">Transmembrane</keyword>
<comment type="subcellular location">
    <subcellularLocation>
        <location evidence="11">Endomembrane system</location>
        <topology evidence="11">Single-pass type I membrane protein</topology>
    </subcellularLocation>
</comment>
<evidence type="ECO:0000256" key="1">
    <source>
        <dbReference type="ARBA" id="ARBA00022614"/>
    </source>
</evidence>
<feature type="domain" description="Protein kinase" evidence="13">
    <location>
        <begin position="354"/>
        <end position="630"/>
    </location>
</feature>
<evidence type="ECO:0000256" key="7">
    <source>
        <dbReference type="ARBA" id="ARBA00022989"/>
    </source>
</evidence>
<feature type="signal peptide" evidence="12">
    <location>
        <begin position="1"/>
        <end position="26"/>
    </location>
</feature>
<organism evidence="14 15">
    <name type="scientific">Elaeis guineensis var. tenera</name>
    <name type="common">Oil palm</name>
    <dbReference type="NCBI Taxonomy" id="51953"/>
    <lineage>
        <taxon>Eukaryota</taxon>
        <taxon>Viridiplantae</taxon>
        <taxon>Streptophyta</taxon>
        <taxon>Embryophyta</taxon>
        <taxon>Tracheophyta</taxon>
        <taxon>Spermatophyta</taxon>
        <taxon>Magnoliopsida</taxon>
        <taxon>Liliopsida</taxon>
        <taxon>Arecaceae</taxon>
        <taxon>Arecoideae</taxon>
        <taxon>Cocoseae</taxon>
        <taxon>Elaeidinae</taxon>
        <taxon>Elaeis</taxon>
    </lineage>
</organism>
<accession>A0A6I9Q9D4</accession>
<dbReference type="InterPro" id="IPR032675">
    <property type="entry name" value="LRR_dom_sf"/>
</dbReference>
<dbReference type="FunCoup" id="A0A6I9Q9D4">
    <property type="interactions" value="6"/>
</dbReference>
<dbReference type="FunFam" id="3.30.200.20:FF:000489">
    <property type="entry name" value="Inactive receptor-like serine/threonine-protein kinase"/>
    <property type="match status" value="1"/>
</dbReference>
<dbReference type="Gene3D" id="3.80.10.10">
    <property type="entry name" value="Ribonuclease Inhibitor"/>
    <property type="match status" value="2"/>
</dbReference>
<dbReference type="Proteomes" id="UP000504607">
    <property type="component" value="Unplaced"/>
</dbReference>
<dbReference type="KEGG" id="egu:105032357"/>
<dbReference type="SUPFAM" id="SSF56112">
    <property type="entry name" value="Protein kinase-like (PK-like)"/>
    <property type="match status" value="1"/>
</dbReference>
<dbReference type="InterPro" id="IPR001611">
    <property type="entry name" value="Leu-rich_rpt"/>
</dbReference>
<dbReference type="GO" id="GO:0005524">
    <property type="term" value="F:ATP binding"/>
    <property type="evidence" value="ECO:0007669"/>
    <property type="project" value="UniProtKB-KW"/>
</dbReference>
<evidence type="ECO:0000256" key="11">
    <source>
        <dbReference type="ARBA" id="ARBA00046288"/>
    </source>
</evidence>
<evidence type="ECO:0000259" key="13">
    <source>
        <dbReference type="PROSITE" id="PS50011"/>
    </source>
</evidence>
<dbReference type="InterPro" id="IPR013210">
    <property type="entry name" value="LRR_N_plant-typ"/>
</dbReference>
<dbReference type="Pfam" id="PF07714">
    <property type="entry name" value="PK_Tyr_Ser-Thr"/>
    <property type="match status" value="1"/>
</dbReference>
<dbReference type="PANTHER" id="PTHR46084">
    <property type="entry name" value="PROTEIN MALE DISCOVERER 2"/>
    <property type="match status" value="1"/>
</dbReference>
<dbReference type="PROSITE" id="PS50011">
    <property type="entry name" value="PROTEIN_KINASE_DOM"/>
    <property type="match status" value="1"/>
</dbReference>
<keyword evidence="14" id="KW-1185">Reference proteome</keyword>
<dbReference type="OrthoDB" id="676979at2759"/>
<evidence type="ECO:0000256" key="2">
    <source>
        <dbReference type="ARBA" id="ARBA00022692"/>
    </source>
</evidence>
<keyword evidence="6" id="KW-0067">ATP-binding</keyword>
<dbReference type="PANTHER" id="PTHR46084:SF19">
    <property type="entry name" value="PROTEIN KINASE DOMAIN-CONTAINING PROTEIN"/>
    <property type="match status" value="1"/>
</dbReference>
<keyword evidence="7" id="KW-1133">Transmembrane helix</keyword>
<evidence type="ECO:0000256" key="5">
    <source>
        <dbReference type="ARBA" id="ARBA00022741"/>
    </source>
</evidence>
<evidence type="ECO:0000256" key="3">
    <source>
        <dbReference type="ARBA" id="ARBA00022729"/>
    </source>
</evidence>
<evidence type="ECO:0000313" key="15">
    <source>
        <dbReference type="RefSeq" id="XP_010905094.1"/>
    </source>
</evidence>
<evidence type="ECO:0000313" key="14">
    <source>
        <dbReference type="Proteomes" id="UP000504607"/>
    </source>
</evidence>
<proteinExistence type="predicted"/>
<evidence type="ECO:0000256" key="12">
    <source>
        <dbReference type="SAM" id="SignalP"/>
    </source>
</evidence>
<dbReference type="Pfam" id="PF00560">
    <property type="entry name" value="LRR_1"/>
    <property type="match status" value="2"/>
</dbReference>
<keyword evidence="4" id="KW-0677">Repeat</keyword>
<dbReference type="InterPro" id="IPR001245">
    <property type="entry name" value="Ser-Thr/Tyr_kinase_cat_dom"/>
</dbReference>
<dbReference type="Gene3D" id="1.10.510.10">
    <property type="entry name" value="Transferase(Phosphotransferase) domain 1"/>
    <property type="match status" value="1"/>
</dbReference>
<dbReference type="InParanoid" id="A0A6I9Q9D4"/>
<evidence type="ECO:0000256" key="8">
    <source>
        <dbReference type="ARBA" id="ARBA00023136"/>
    </source>
</evidence>
<dbReference type="GeneID" id="105032357"/>
<evidence type="ECO:0000256" key="9">
    <source>
        <dbReference type="ARBA" id="ARBA00023170"/>
    </source>
</evidence>
<name>A0A6I9Q9D4_ELAGV</name>
<dbReference type="GO" id="GO:0004672">
    <property type="term" value="F:protein kinase activity"/>
    <property type="evidence" value="ECO:0007669"/>
    <property type="project" value="InterPro"/>
</dbReference>
<gene>
    <name evidence="15" type="primary">LOC105032357</name>
</gene>
<protein>
    <submittedName>
        <fullName evidence="15">Probable LRR receptor-like serine/threonine-protein kinase At1g63430 isoform X1</fullName>
    </submittedName>
</protein>
<keyword evidence="1" id="KW-0433">Leucine-rich repeat</keyword>
<dbReference type="InterPro" id="IPR000719">
    <property type="entry name" value="Prot_kinase_dom"/>
</dbReference>
<keyword evidence="8" id="KW-0472">Membrane</keyword>
<evidence type="ECO:0000256" key="10">
    <source>
        <dbReference type="ARBA" id="ARBA00023180"/>
    </source>
</evidence>
<dbReference type="InterPro" id="IPR011009">
    <property type="entry name" value="Kinase-like_dom_sf"/>
</dbReference>
<feature type="chain" id="PRO_5026717392" evidence="12">
    <location>
        <begin position="27"/>
        <end position="652"/>
    </location>
</feature>
<sequence length="652" mass="72760">MMRFPAFLLLLLLALNWESLFVPSESVTDDEISALQAFKMAIYDDPLSRLSDWNIQNGNPCGWFGISCLDSRVVALNLSNSSLKGFLAPRLGSLNSLRKLVLNNNSFHGLIPRQLSMLKNLTELDLSFNRLSGPIPTEIGKLTRIVKINMQSNGLIGTLPPELGKLVRLTELQLDRNKLNGDIPGSSNLNKSASYANGTGLCQLRQLQVANFSYNFFVGKIPLCLKYLPRTSFQGNCLQGEDSISQRSARLCSSANSQQGANDTYNSAYEGKRNKKPREPVWLLILEITTGALVVLSLVTCTAAAFKRCKPKSSAILPWRRTTDWKDQKTISIDCELLKNVLRINRQELEIACEDFSNIIGSSLDSVVYKGNLKDGPEIAVISLSISEDHWTGYLELYFQNEAADLARLNHENTAKLLGYCKESEPFSRMLVFEYASNGTLYEHLHYGDGCQLSWFRRMKIAVGIARGLKYLHTELQPPFTMSELTSSAVYLTEDFAPKLVDLERWKIILSKSRADSGYIINGGPFHGSVISLERRHMDVQGNTFAFGVLLLELISGRPPFCKDRGCLVDWAREYLEKPEERGKLVDPDLKNVKSDDLSIICNVVSLCIECEPFKRPSMQIVTAMLEDGIDTSAAALLKESPLVWAEVALSS</sequence>
<dbReference type="SUPFAM" id="SSF52058">
    <property type="entry name" value="L domain-like"/>
    <property type="match status" value="1"/>
</dbReference>
<dbReference type="Pfam" id="PF08263">
    <property type="entry name" value="LRRNT_2"/>
    <property type="match status" value="1"/>
</dbReference>
<keyword evidence="9" id="KW-0675">Receptor</keyword>
<dbReference type="RefSeq" id="XP_010905094.1">
    <property type="nucleotide sequence ID" value="XM_010906792.3"/>
</dbReference>
<dbReference type="Gene3D" id="3.30.200.20">
    <property type="entry name" value="Phosphorylase Kinase, domain 1"/>
    <property type="match status" value="1"/>
</dbReference>
<reference evidence="15" key="1">
    <citation type="submission" date="2025-08" db="UniProtKB">
        <authorList>
            <consortium name="RefSeq"/>
        </authorList>
    </citation>
    <scope>IDENTIFICATION</scope>
</reference>
<dbReference type="AlphaFoldDB" id="A0A6I9Q9D4"/>
<dbReference type="FunFam" id="3.80.10.10:FF:000101">
    <property type="entry name" value="LRR receptor-like serine/threonine-protein kinase ERECTA"/>
    <property type="match status" value="1"/>
</dbReference>
<keyword evidence="3 12" id="KW-0732">Signal</keyword>